<feature type="non-terminal residue" evidence="2">
    <location>
        <position position="264"/>
    </location>
</feature>
<gene>
    <name evidence="2" type="ORF">MKW94_017965</name>
</gene>
<dbReference type="GO" id="GO:0003691">
    <property type="term" value="F:double-stranded telomeric DNA binding"/>
    <property type="evidence" value="ECO:0007669"/>
    <property type="project" value="TreeGrafter"/>
</dbReference>
<dbReference type="PANTHER" id="PTHR18867:SF12">
    <property type="entry name" value="DNA REPAIR PROTEIN RAD50"/>
    <property type="match status" value="1"/>
</dbReference>
<feature type="non-terminal residue" evidence="2">
    <location>
        <position position="1"/>
    </location>
</feature>
<feature type="coiled-coil region" evidence="1">
    <location>
        <begin position="228"/>
        <end position="255"/>
    </location>
</feature>
<dbReference type="AlphaFoldDB" id="A0AA41RSW1"/>
<sequence>LRENIAQDQEKSDSLKTQIQDLNRNIQKMDTKIQQAESTLRDLRKLQDEISTKTTTRSTYYKLQQEQYGALEEENEDTDEELQEWQAKFGEKIAQLENKIQKLGREMEDTVIRLGNLNNANIAYTLEIGKLQHEADEQIKLKHTRDTSIESLFKKHNLGSLPSIPFSDEVAFSLTNRVKTRVADLEKDIQDKKMSNDLELQGLWESYVAANMRYSSLEAQKQAKLTAKEGVIKRMKEKEEERQAAEDQLVKYNLSRIDEREQKL</sequence>
<evidence type="ECO:0000313" key="3">
    <source>
        <dbReference type="Proteomes" id="UP001177140"/>
    </source>
</evidence>
<comment type="caution">
    <text evidence="2">The sequence shown here is derived from an EMBL/GenBank/DDBJ whole genome shotgun (WGS) entry which is preliminary data.</text>
</comment>
<accession>A0AA41RSW1</accession>
<evidence type="ECO:0000313" key="2">
    <source>
        <dbReference type="EMBL" id="MCL7023070.1"/>
    </source>
</evidence>
<dbReference type="GO" id="GO:0043047">
    <property type="term" value="F:single-stranded telomeric DNA binding"/>
    <property type="evidence" value="ECO:0007669"/>
    <property type="project" value="TreeGrafter"/>
</dbReference>
<evidence type="ECO:0000256" key="1">
    <source>
        <dbReference type="SAM" id="Coils"/>
    </source>
</evidence>
<dbReference type="Proteomes" id="UP001177140">
    <property type="component" value="Unassembled WGS sequence"/>
</dbReference>
<feature type="coiled-coil region" evidence="1">
    <location>
        <begin position="5"/>
        <end position="113"/>
    </location>
</feature>
<dbReference type="PANTHER" id="PTHR18867">
    <property type="entry name" value="RAD50"/>
    <property type="match status" value="1"/>
</dbReference>
<reference evidence="2" key="1">
    <citation type="submission" date="2022-03" db="EMBL/GenBank/DDBJ databases">
        <title>A functionally conserved STORR gene fusion in Papaver species that diverged 16.8 million years ago.</title>
        <authorList>
            <person name="Catania T."/>
        </authorList>
    </citation>
    <scope>NUCLEOTIDE SEQUENCE</scope>
    <source>
        <strain evidence="2">S-191538</strain>
    </source>
</reference>
<keyword evidence="3" id="KW-1185">Reference proteome</keyword>
<dbReference type="EMBL" id="JAJJMA010018105">
    <property type="protein sequence ID" value="MCL7023070.1"/>
    <property type="molecule type" value="Genomic_DNA"/>
</dbReference>
<dbReference type="GO" id="GO:0000794">
    <property type="term" value="C:condensed nuclear chromosome"/>
    <property type="evidence" value="ECO:0007669"/>
    <property type="project" value="TreeGrafter"/>
</dbReference>
<dbReference type="GO" id="GO:0007004">
    <property type="term" value="P:telomere maintenance via telomerase"/>
    <property type="evidence" value="ECO:0007669"/>
    <property type="project" value="TreeGrafter"/>
</dbReference>
<proteinExistence type="predicted"/>
<keyword evidence="1" id="KW-0175">Coiled coil</keyword>
<dbReference type="GO" id="GO:0070192">
    <property type="term" value="P:chromosome organization involved in meiotic cell cycle"/>
    <property type="evidence" value="ECO:0007669"/>
    <property type="project" value="TreeGrafter"/>
</dbReference>
<dbReference type="GO" id="GO:0000722">
    <property type="term" value="P:telomere maintenance via recombination"/>
    <property type="evidence" value="ECO:0007669"/>
    <property type="project" value="TreeGrafter"/>
</dbReference>
<organism evidence="2 3">
    <name type="scientific">Papaver nudicaule</name>
    <name type="common">Iceland poppy</name>
    <dbReference type="NCBI Taxonomy" id="74823"/>
    <lineage>
        <taxon>Eukaryota</taxon>
        <taxon>Viridiplantae</taxon>
        <taxon>Streptophyta</taxon>
        <taxon>Embryophyta</taxon>
        <taxon>Tracheophyta</taxon>
        <taxon>Spermatophyta</taxon>
        <taxon>Magnoliopsida</taxon>
        <taxon>Ranunculales</taxon>
        <taxon>Papaveraceae</taxon>
        <taxon>Papaveroideae</taxon>
        <taxon>Papaver</taxon>
    </lineage>
</organism>
<name>A0AA41RSW1_PAPNU</name>
<dbReference type="GO" id="GO:0006302">
    <property type="term" value="P:double-strand break repair"/>
    <property type="evidence" value="ECO:0007669"/>
    <property type="project" value="TreeGrafter"/>
</dbReference>
<dbReference type="GO" id="GO:0051880">
    <property type="term" value="F:G-quadruplex DNA binding"/>
    <property type="evidence" value="ECO:0007669"/>
    <property type="project" value="TreeGrafter"/>
</dbReference>
<dbReference type="GO" id="GO:0030870">
    <property type="term" value="C:Mre11 complex"/>
    <property type="evidence" value="ECO:0007669"/>
    <property type="project" value="TreeGrafter"/>
</dbReference>
<protein>
    <submittedName>
        <fullName evidence="2">Uncharacterized protein</fullName>
    </submittedName>
</protein>